<dbReference type="AlphaFoldDB" id="A0A8T0MWK4"/>
<sequence>MDWNDEYIAHVCKLFAQQVLRGNRPNTHLNAVGYDEVIAMFKQITGIELTRRQLKNKWDKLKPEYTAWQKLMRMQTGTRFDSARGVIVMDDEWWKKAKKEISGCGKFRKKPLQNLEELKVMFSDIISDESDHWNPMSQNPIIPEETQDADVVPLDENNEADADADEVLEISPSLGNAKRRARVVVDKGKKQKTKTALVIQEQITKIAESASSLTSKKSSDVTVQQIMELHYIATEFFVKKDQRDMFLTLPTREIRFNWLRRKYHAKYGN</sequence>
<dbReference type="InterPro" id="IPR024752">
    <property type="entry name" value="Myb/SANT-like_dom"/>
</dbReference>
<evidence type="ECO:0000313" key="3">
    <source>
        <dbReference type="Proteomes" id="UP000823388"/>
    </source>
</evidence>
<evidence type="ECO:0000259" key="1">
    <source>
        <dbReference type="Pfam" id="PF12776"/>
    </source>
</evidence>
<name>A0A8T0MWK4_PANVG</name>
<comment type="caution">
    <text evidence="2">The sequence shown here is derived from an EMBL/GenBank/DDBJ whole genome shotgun (WGS) entry which is preliminary data.</text>
</comment>
<dbReference type="Proteomes" id="UP000823388">
    <property type="component" value="Chromosome 9N"/>
</dbReference>
<keyword evidence="3" id="KW-1185">Reference proteome</keyword>
<dbReference type="Pfam" id="PF12776">
    <property type="entry name" value="Myb_DNA-bind_3"/>
    <property type="match status" value="1"/>
</dbReference>
<gene>
    <name evidence="2" type="ORF">PVAP13_9NG679100</name>
</gene>
<organism evidence="2 3">
    <name type="scientific">Panicum virgatum</name>
    <name type="common">Blackwell switchgrass</name>
    <dbReference type="NCBI Taxonomy" id="38727"/>
    <lineage>
        <taxon>Eukaryota</taxon>
        <taxon>Viridiplantae</taxon>
        <taxon>Streptophyta</taxon>
        <taxon>Embryophyta</taxon>
        <taxon>Tracheophyta</taxon>
        <taxon>Spermatophyta</taxon>
        <taxon>Magnoliopsida</taxon>
        <taxon>Liliopsida</taxon>
        <taxon>Poales</taxon>
        <taxon>Poaceae</taxon>
        <taxon>PACMAD clade</taxon>
        <taxon>Panicoideae</taxon>
        <taxon>Panicodae</taxon>
        <taxon>Paniceae</taxon>
        <taxon>Panicinae</taxon>
        <taxon>Panicum</taxon>
        <taxon>Panicum sect. Hiantes</taxon>
    </lineage>
</organism>
<protein>
    <recommendedName>
        <fullName evidence="1">Myb/SANT-like domain-containing protein</fullName>
    </recommendedName>
</protein>
<dbReference type="PANTHER" id="PTHR47851">
    <property type="entry name" value="OS06G0588700 PROTEIN-RELATED"/>
    <property type="match status" value="1"/>
</dbReference>
<evidence type="ECO:0000313" key="2">
    <source>
        <dbReference type="EMBL" id="KAG2541387.1"/>
    </source>
</evidence>
<reference evidence="2" key="1">
    <citation type="submission" date="2020-05" db="EMBL/GenBank/DDBJ databases">
        <title>WGS assembly of Panicum virgatum.</title>
        <authorList>
            <person name="Lovell J.T."/>
            <person name="Jenkins J."/>
            <person name="Shu S."/>
            <person name="Juenger T.E."/>
            <person name="Schmutz J."/>
        </authorList>
    </citation>
    <scope>NUCLEOTIDE SEQUENCE</scope>
    <source>
        <strain evidence="2">AP13</strain>
    </source>
</reference>
<feature type="domain" description="Myb/SANT-like" evidence="1">
    <location>
        <begin position="3"/>
        <end position="96"/>
    </location>
</feature>
<dbReference type="PANTHER" id="PTHR47851:SF1">
    <property type="entry name" value="OS06G0588700 PROTEIN"/>
    <property type="match status" value="1"/>
</dbReference>
<accession>A0A8T0MWK4</accession>
<proteinExistence type="predicted"/>
<dbReference type="EMBL" id="CM029054">
    <property type="protein sequence ID" value="KAG2541387.1"/>
    <property type="molecule type" value="Genomic_DNA"/>
</dbReference>